<reference evidence="2" key="1">
    <citation type="journal article" date="2019" name="Sci. Rep.">
        <title>Draft genome of Tanacetum cinerariifolium, the natural source of mosquito coil.</title>
        <authorList>
            <person name="Yamashiro T."/>
            <person name="Shiraishi A."/>
            <person name="Satake H."/>
            <person name="Nakayama K."/>
        </authorList>
    </citation>
    <scope>NUCLEOTIDE SEQUENCE</scope>
</reference>
<gene>
    <name evidence="2" type="ORF">Tci_850640</name>
</gene>
<accession>A0A699QXW3</accession>
<feature type="region of interest" description="Disordered" evidence="1">
    <location>
        <begin position="196"/>
        <end position="221"/>
    </location>
</feature>
<organism evidence="2">
    <name type="scientific">Tanacetum cinerariifolium</name>
    <name type="common">Dalmatian daisy</name>
    <name type="synonym">Chrysanthemum cinerariifolium</name>
    <dbReference type="NCBI Taxonomy" id="118510"/>
    <lineage>
        <taxon>Eukaryota</taxon>
        <taxon>Viridiplantae</taxon>
        <taxon>Streptophyta</taxon>
        <taxon>Embryophyta</taxon>
        <taxon>Tracheophyta</taxon>
        <taxon>Spermatophyta</taxon>
        <taxon>Magnoliopsida</taxon>
        <taxon>eudicotyledons</taxon>
        <taxon>Gunneridae</taxon>
        <taxon>Pentapetalae</taxon>
        <taxon>asterids</taxon>
        <taxon>campanulids</taxon>
        <taxon>Asterales</taxon>
        <taxon>Asteraceae</taxon>
        <taxon>Asteroideae</taxon>
        <taxon>Anthemideae</taxon>
        <taxon>Anthemidinae</taxon>
        <taxon>Tanacetum</taxon>
    </lineage>
</organism>
<protein>
    <submittedName>
        <fullName evidence="2">JmjC domain-containing protein</fullName>
    </submittedName>
</protein>
<evidence type="ECO:0000256" key="1">
    <source>
        <dbReference type="SAM" id="MobiDB-lite"/>
    </source>
</evidence>
<dbReference type="EMBL" id="BKCJ011066844">
    <property type="protein sequence ID" value="GFC78670.1"/>
    <property type="molecule type" value="Genomic_DNA"/>
</dbReference>
<feature type="region of interest" description="Disordered" evidence="1">
    <location>
        <begin position="23"/>
        <end position="53"/>
    </location>
</feature>
<proteinExistence type="predicted"/>
<feature type="non-terminal residue" evidence="2">
    <location>
        <position position="1"/>
    </location>
</feature>
<dbReference type="AlphaFoldDB" id="A0A699QXW3"/>
<name>A0A699QXW3_TANCI</name>
<feature type="compositionally biased region" description="Basic and acidic residues" evidence="1">
    <location>
        <begin position="23"/>
        <end position="32"/>
    </location>
</feature>
<feature type="non-terminal residue" evidence="2">
    <location>
        <position position="221"/>
    </location>
</feature>
<comment type="caution">
    <text evidence="2">The sequence shown here is derived from an EMBL/GenBank/DDBJ whole genome shotgun (WGS) entry which is preliminary data.</text>
</comment>
<feature type="compositionally biased region" description="Basic and acidic residues" evidence="1">
    <location>
        <begin position="201"/>
        <end position="212"/>
    </location>
</feature>
<evidence type="ECO:0000313" key="2">
    <source>
        <dbReference type="EMBL" id="GFC78670.1"/>
    </source>
</evidence>
<sequence>KNLHDYQLGEDLAKKLHAKQEAEFARQEEELAQKAQSESVASPAEQGTGLSDQRRRELDAVQLIYTEADWLELIAKIATNSALSKQLLGDDVNEENMNERLGMLLMRKRRELAEQSRVKPMNKTHQRDFMRDFVKNQSAVVYNQGWTMKQVPAEVSAAPSTAAAISVSAAPSIPVDESVSSAPSIPVDYSVSVAPSVPADTKVHADESRLDDPQTASEHVS</sequence>